<comment type="caution">
    <text evidence="1">The sequence shown here is derived from an EMBL/GenBank/DDBJ whole genome shotgun (WGS) entry which is preliminary data.</text>
</comment>
<sequence>MSRLVIGCYHALGYELIHRWLEEGEEIVGVPLALNAQKEFLSYFFGRNAHFQEVSIQHVSEDVDIVVVNDLDEQTPNLDIIEQIEANQYVLLTNEDKEREGWTIVTLPSLYGAWVYGVEPDQHSWDLEEVADRLMEFFEKGSIPTFHEETRRIEPSDGIRKWKAHQQRYPTYYEF</sequence>
<accession>A0A0A5GNG3</accession>
<proteinExistence type="predicted"/>
<dbReference type="Proteomes" id="UP000030528">
    <property type="component" value="Unassembled WGS sequence"/>
</dbReference>
<dbReference type="RefSeq" id="WP_026800207.1">
    <property type="nucleotide sequence ID" value="NZ_AULI01000007.1"/>
</dbReference>
<name>A0A0A5GNG3_9BACI</name>
<reference evidence="1 2" key="1">
    <citation type="submission" date="2013-08" db="EMBL/GenBank/DDBJ databases">
        <authorList>
            <person name="Huang J."/>
            <person name="Wang G."/>
        </authorList>
    </citation>
    <scope>NUCLEOTIDE SEQUENCE [LARGE SCALE GENOMIC DNA]</scope>
    <source>
        <strain evidence="1 2">JSM 076056</strain>
    </source>
</reference>
<evidence type="ECO:0000313" key="1">
    <source>
        <dbReference type="EMBL" id="KGX92793.1"/>
    </source>
</evidence>
<protein>
    <submittedName>
        <fullName evidence="1">Uncharacterized protein</fullName>
    </submittedName>
</protein>
<dbReference type="STRING" id="1385510.GCA_000425205_01797"/>
<evidence type="ECO:0000313" key="2">
    <source>
        <dbReference type="Proteomes" id="UP000030528"/>
    </source>
</evidence>
<dbReference type="OrthoDB" id="2971044at2"/>
<dbReference type="EMBL" id="AVPE01000005">
    <property type="protein sequence ID" value="KGX92793.1"/>
    <property type="molecule type" value="Genomic_DNA"/>
</dbReference>
<organism evidence="1 2">
    <name type="scientific">Pontibacillus halophilus JSM 076056 = DSM 19796</name>
    <dbReference type="NCBI Taxonomy" id="1385510"/>
    <lineage>
        <taxon>Bacteria</taxon>
        <taxon>Bacillati</taxon>
        <taxon>Bacillota</taxon>
        <taxon>Bacilli</taxon>
        <taxon>Bacillales</taxon>
        <taxon>Bacillaceae</taxon>
        <taxon>Pontibacillus</taxon>
    </lineage>
</organism>
<dbReference type="eggNOG" id="ENOG50335FI">
    <property type="taxonomic scope" value="Bacteria"/>
</dbReference>
<keyword evidence="2" id="KW-1185">Reference proteome</keyword>
<gene>
    <name evidence="1" type="ORF">N781_15300</name>
</gene>
<dbReference type="AlphaFoldDB" id="A0A0A5GNG3"/>